<dbReference type="RefSeq" id="WP_193440618.1">
    <property type="nucleotide sequence ID" value="NZ_CP063145.1"/>
</dbReference>
<protein>
    <submittedName>
        <fullName evidence="2">Helix-turn-helix domain-containing protein</fullName>
    </submittedName>
</protein>
<evidence type="ECO:0000313" key="3">
    <source>
        <dbReference type="Proteomes" id="UP000593605"/>
    </source>
</evidence>
<evidence type="ECO:0000259" key="1">
    <source>
        <dbReference type="PROSITE" id="PS50943"/>
    </source>
</evidence>
<dbReference type="KEGG" id="civ:IMZ16_04165"/>
<accession>A0A7M1T433</accession>
<dbReference type="GO" id="GO:0045892">
    <property type="term" value="P:negative regulation of DNA-templated transcription"/>
    <property type="evidence" value="ECO:0007669"/>
    <property type="project" value="InterPro"/>
</dbReference>
<dbReference type="InterPro" id="IPR001387">
    <property type="entry name" value="Cro/C1-type_HTH"/>
</dbReference>
<dbReference type="InterPro" id="IPR010982">
    <property type="entry name" value="Lambda_DNA-bd_dom_sf"/>
</dbReference>
<sequence>MSENQRLKELQKLLQFDNQVEFAKKLGIKQGSLSSIYTGRNRVSNNIKYKLKTMFNVNMEWFATGFGDPFQDGSQKIEGVTNGGISQIKGNNGNITITHNDFTNLLDLQKSQQELQAEWLERLKESQNQITELINLLKNK</sequence>
<dbReference type="EMBL" id="CP063145">
    <property type="protein sequence ID" value="QOR74636.1"/>
    <property type="molecule type" value="Genomic_DNA"/>
</dbReference>
<dbReference type="PROSITE" id="PS50943">
    <property type="entry name" value="HTH_CROC1"/>
    <property type="match status" value="1"/>
</dbReference>
<dbReference type="InterPro" id="IPR010744">
    <property type="entry name" value="Phage_CI_N"/>
</dbReference>
<feature type="domain" description="HTH cro/C1-type" evidence="1">
    <location>
        <begin position="19"/>
        <end position="62"/>
    </location>
</feature>
<proteinExistence type="predicted"/>
<dbReference type="Proteomes" id="UP000593605">
    <property type="component" value="Chromosome"/>
</dbReference>
<dbReference type="SUPFAM" id="SSF47413">
    <property type="entry name" value="lambda repressor-like DNA-binding domains"/>
    <property type="match status" value="1"/>
</dbReference>
<organism evidence="2 3">
    <name type="scientific">Cruoricaptor ignavus</name>
    <dbReference type="NCBI Taxonomy" id="1118202"/>
    <lineage>
        <taxon>Bacteria</taxon>
        <taxon>Pseudomonadati</taxon>
        <taxon>Bacteroidota</taxon>
        <taxon>Flavobacteriia</taxon>
        <taxon>Flavobacteriales</taxon>
        <taxon>Weeksellaceae</taxon>
        <taxon>Cruoricaptor</taxon>
    </lineage>
</organism>
<dbReference type="CDD" id="cd00093">
    <property type="entry name" value="HTH_XRE"/>
    <property type="match status" value="1"/>
</dbReference>
<dbReference type="Pfam" id="PF07022">
    <property type="entry name" value="Phage_CI_repr"/>
    <property type="match status" value="1"/>
</dbReference>
<dbReference type="AlphaFoldDB" id="A0A7M1T433"/>
<dbReference type="GO" id="GO:0003677">
    <property type="term" value="F:DNA binding"/>
    <property type="evidence" value="ECO:0007669"/>
    <property type="project" value="InterPro"/>
</dbReference>
<gene>
    <name evidence="2" type="ORF">IMZ16_04165</name>
</gene>
<reference evidence="2 3" key="1">
    <citation type="submission" date="2020-10" db="EMBL/GenBank/DDBJ databases">
        <title>Complete genome of Cruoricapor ignavus strain M1214 isolated from the blood culture of a febrile patient.</title>
        <authorList>
            <person name="Guglielmino C.J.D."/>
        </authorList>
    </citation>
    <scope>NUCLEOTIDE SEQUENCE [LARGE SCALE GENOMIC DNA]</scope>
    <source>
        <strain evidence="2 3">M1214</strain>
    </source>
</reference>
<evidence type="ECO:0000313" key="2">
    <source>
        <dbReference type="EMBL" id="QOR74636.1"/>
    </source>
</evidence>
<dbReference type="Gene3D" id="1.10.260.40">
    <property type="entry name" value="lambda repressor-like DNA-binding domains"/>
    <property type="match status" value="1"/>
</dbReference>
<name>A0A7M1T433_9FLAO</name>